<comment type="caution">
    <text evidence="3">The sequence shown here is derived from an EMBL/GenBank/DDBJ whole genome shotgun (WGS) entry which is preliminary data.</text>
</comment>
<gene>
    <name evidence="3" type="ORF">GV789_26075</name>
    <name evidence="4" type="ORF">GV794_27135</name>
</gene>
<dbReference type="Proteomes" id="UP000470876">
    <property type="component" value="Unassembled WGS sequence"/>
</dbReference>
<dbReference type="PANTHER" id="PTHR42993:SF1">
    <property type="entry name" value="MAOC-LIKE DEHYDRATASE DOMAIN-CONTAINING PROTEIN"/>
    <property type="match status" value="1"/>
</dbReference>
<organism evidence="3 5">
    <name type="scientific">Nocardia cyriacigeorgica</name>
    <dbReference type="NCBI Taxonomy" id="135487"/>
    <lineage>
        <taxon>Bacteria</taxon>
        <taxon>Bacillati</taxon>
        <taxon>Actinomycetota</taxon>
        <taxon>Actinomycetes</taxon>
        <taxon>Mycobacteriales</taxon>
        <taxon>Nocardiaceae</taxon>
        <taxon>Nocardia</taxon>
    </lineage>
</organism>
<dbReference type="PANTHER" id="PTHR42993">
    <property type="entry name" value="MAOC-LIKE DEHYDRATASE DOMAIN-CONTAINING PROTEIN"/>
    <property type="match status" value="1"/>
</dbReference>
<name>A0A6P1DFB1_9NOCA</name>
<evidence type="ECO:0000313" key="5">
    <source>
        <dbReference type="Proteomes" id="UP000468928"/>
    </source>
</evidence>
<sequence>MTRVFTSLDDVRAALSEPIGPSDPLMVDQARITAFAQATDDLQWIHVDPERAANGPYGATIAHGYLTLSLLPHFSRSLLSFEFGSARINYGVNKVRFPAPVRVGTELRATVTVIDVGESPMGALVTTKYVIDGGASKPACVAETLALIVA</sequence>
<dbReference type="Proteomes" id="UP000468928">
    <property type="component" value="Unassembled WGS sequence"/>
</dbReference>
<evidence type="ECO:0000256" key="1">
    <source>
        <dbReference type="ARBA" id="ARBA00005254"/>
    </source>
</evidence>
<accession>A0A6P1DFB1</accession>
<proteinExistence type="inferred from homology"/>
<reference evidence="5 6" key="1">
    <citation type="submission" date="2020-01" db="EMBL/GenBank/DDBJ databases">
        <title>Genetics and antimicrobial susceptibilities of Nocardia species isolated from the soil; a comparison with species isolated from humans.</title>
        <authorList>
            <person name="Carrasco G."/>
            <person name="Monzon S."/>
            <person name="Sansegundo M."/>
            <person name="Garcia E."/>
            <person name="Garrido N."/>
            <person name="Medina M.J."/>
            <person name="Villalon P."/>
            <person name="Ramirez-Arocha A.C."/>
            <person name="Jimenez P."/>
            <person name="Cuesta I."/>
            <person name="Valdezate S."/>
        </authorList>
    </citation>
    <scope>NUCLEOTIDE SEQUENCE [LARGE SCALE GENOMIC DNA]</scope>
    <source>
        <strain evidence="3 5">CNM20110639</strain>
        <strain evidence="4 6">CNM20110649</strain>
    </source>
</reference>
<dbReference type="CDD" id="cd03450">
    <property type="entry name" value="NodN"/>
    <property type="match status" value="1"/>
</dbReference>
<dbReference type="SUPFAM" id="SSF54637">
    <property type="entry name" value="Thioesterase/thiol ester dehydrase-isomerase"/>
    <property type="match status" value="1"/>
</dbReference>
<evidence type="ECO:0000313" key="6">
    <source>
        <dbReference type="Proteomes" id="UP000470876"/>
    </source>
</evidence>
<evidence type="ECO:0000313" key="4">
    <source>
        <dbReference type="EMBL" id="NEW59279.1"/>
    </source>
</evidence>
<dbReference type="InterPro" id="IPR002539">
    <property type="entry name" value="MaoC-like_dom"/>
</dbReference>
<comment type="similarity">
    <text evidence="1">Belongs to the enoyl-CoA hydratase/isomerase family.</text>
</comment>
<dbReference type="Pfam" id="PF01575">
    <property type="entry name" value="MaoC_dehydratas"/>
    <property type="match status" value="1"/>
</dbReference>
<dbReference type="EMBL" id="JAAGUX010000087">
    <property type="protein sequence ID" value="NEW59279.1"/>
    <property type="molecule type" value="Genomic_DNA"/>
</dbReference>
<feature type="domain" description="MaoC-like" evidence="2">
    <location>
        <begin position="14"/>
        <end position="129"/>
    </location>
</feature>
<dbReference type="RefSeq" id="WP_163822058.1">
    <property type="nucleotide sequence ID" value="NZ_JAAGUX010000087.1"/>
</dbReference>
<dbReference type="Gene3D" id="3.10.129.10">
    <property type="entry name" value="Hotdog Thioesterase"/>
    <property type="match status" value="1"/>
</dbReference>
<dbReference type="InterPro" id="IPR029069">
    <property type="entry name" value="HotDog_dom_sf"/>
</dbReference>
<keyword evidence="6" id="KW-1185">Reference proteome</keyword>
<protein>
    <submittedName>
        <fullName evidence="3">MaoC family dehydratase</fullName>
    </submittedName>
</protein>
<evidence type="ECO:0000313" key="3">
    <source>
        <dbReference type="EMBL" id="NEW47874.1"/>
    </source>
</evidence>
<dbReference type="AlphaFoldDB" id="A0A6P1DFB1"/>
<evidence type="ECO:0000259" key="2">
    <source>
        <dbReference type="Pfam" id="PF01575"/>
    </source>
</evidence>
<dbReference type="InterPro" id="IPR039375">
    <property type="entry name" value="NodN-like"/>
</dbReference>
<dbReference type="EMBL" id="JAAGUZ010000107">
    <property type="protein sequence ID" value="NEW47874.1"/>
    <property type="molecule type" value="Genomic_DNA"/>
</dbReference>